<dbReference type="InterPro" id="IPR013325">
    <property type="entry name" value="RNA_pol_sigma_r2"/>
</dbReference>
<evidence type="ECO:0000259" key="7">
    <source>
        <dbReference type="Pfam" id="PF04542"/>
    </source>
</evidence>
<dbReference type="OrthoDB" id="9803470at2"/>
<keyword evidence="10" id="KW-1185">Reference proteome</keyword>
<dbReference type="NCBIfam" id="TIGR02937">
    <property type="entry name" value="sigma70-ECF"/>
    <property type="match status" value="1"/>
</dbReference>
<keyword evidence="3 6" id="KW-0731">Sigma factor</keyword>
<evidence type="ECO:0000313" key="10">
    <source>
        <dbReference type="Proteomes" id="UP000309061"/>
    </source>
</evidence>
<dbReference type="InterPro" id="IPR014284">
    <property type="entry name" value="RNA_pol_sigma-70_dom"/>
</dbReference>
<sequence>MPHLDDAYSLARWLAGNRTDAEDIVQDACLRALQASPERRVENPRAWLLTVVRNAAYNWFAKNRPAALVLAGGAEDVETRAGATAPSAPAPDAALIEAADRRAVNEAIEALPLPFKETLIMREANGLSYREISEATGVPIGTVMSRLARARAMLIEKLGASS</sequence>
<organism evidence="9 10">
    <name type="scientific">Methylocystis heyeri</name>
    <dbReference type="NCBI Taxonomy" id="391905"/>
    <lineage>
        <taxon>Bacteria</taxon>
        <taxon>Pseudomonadati</taxon>
        <taxon>Pseudomonadota</taxon>
        <taxon>Alphaproteobacteria</taxon>
        <taxon>Hyphomicrobiales</taxon>
        <taxon>Methylocystaceae</taxon>
        <taxon>Methylocystis</taxon>
    </lineage>
</organism>
<comment type="similarity">
    <text evidence="1 6">Belongs to the sigma-70 factor family. ECF subfamily.</text>
</comment>
<dbReference type="InterPro" id="IPR013324">
    <property type="entry name" value="RNA_pol_sigma_r3/r4-like"/>
</dbReference>
<name>A0A6B8KK56_9HYPH</name>
<dbReference type="PANTHER" id="PTHR43133:SF25">
    <property type="entry name" value="RNA POLYMERASE SIGMA FACTOR RFAY-RELATED"/>
    <property type="match status" value="1"/>
</dbReference>
<dbReference type="InterPro" id="IPR039425">
    <property type="entry name" value="RNA_pol_sigma-70-like"/>
</dbReference>
<dbReference type="SUPFAM" id="SSF88946">
    <property type="entry name" value="Sigma2 domain of RNA polymerase sigma factors"/>
    <property type="match status" value="1"/>
</dbReference>
<dbReference type="InterPro" id="IPR000838">
    <property type="entry name" value="RNA_pol_sigma70_ECF_CS"/>
</dbReference>
<evidence type="ECO:0000256" key="3">
    <source>
        <dbReference type="ARBA" id="ARBA00023082"/>
    </source>
</evidence>
<feature type="domain" description="RNA polymerase sigma-70 region 2" evidence="7">
    <location>
        <begin position="3"/>
        <end position="64"/>
    </location>
</feature>
<dbReference type="SUPFAM" id="SSF88659">
    <property type="entry name" value="Sigma3 and sigma4 domains of RNA polymerase sigma factors"/>
    <property type="match status" value="1"/>
</dbReference>
<dbReference type="InterPro" id="IPR013249">
    <property type="entry name" value="RNA_pol_sigma70_r4_t2"/>
</dbReference>
<evidence type="ECO:0000256" key="4">
    <source>
        <dbReference type="ARBA" id="ARBA00023125"/>
    </source>
</evidence>
<protein>
    <recommendedName>
        <fullName evidence="6">RNA polymerase sigma factor</fullName>
    </recommendedName>
</protein>
<dbReference type="AlphaFoldDB" id="A0A6B8KK56"/>
<keyword evidence="2 6" id="KW-0805">Transcription regulation</keyword>
<evidence type="ECO:0000256" key="6">
    <source>
        <dbReference type="RuleBase" id="RU000716"/>
    </source>
</evidence>
<evidence type="ECO:0000256" key="1">
    <source>
        <dbReference type="ARBA" id="ARBA00010641"/>
    </source>
</evidence>
<dbReference type="Proteomes" id="UP000309061">
    <property type="component" value="Chromosome"/>
</dbReference>
<dbReference type="EMBL" id="CP046052">
    <property type="protein sequence ID" value="QGM47939.1"/>
    <property type="molecule type" value="Genomic_DNA"/>
</dbReference>
<dbReference type="GO" id="GO:0016987">
    <property type="term" value="F:sigma factor activity"/>
    <property type="evidence" value="ECO:0007669"/>
    <property type="project" value="UniProtKB-KW"/>
</dbReference>
<feature type="domain" description="RNA polymerase sigma factor 70 region 4 type 2" evidence="8">
    <location>
        <begin position="102"/>
        <end position="154"/>
    </location>
</feature>
<evidence type="ECO:0000256" key="5">
    <source>
        <dbReference type="ARBA" id="ARBA00023163"/>
    </source>
</evidence>
<dbReference type="CDD" id="cd06171">
    <property type="entry name" value="Sigma70_r4"/>
    <property type="match status" value="1"/>
</dbReference>
<evidence type="ECO:0000256" key="2">
    <source>
        <dbReference type="ARBA" id="ARBA00023015"/>
    </source>
</evidence>
<evidence type="ECO:0000313" key="9">
    <source>
        <dbReference type="EMBL" id="QGM47939.1"/>
    </source>
</evidence>
<dbReference type="PANTHER" id="PTHR43133">
    <property type="entry name" value="RNA POLYMERASE ECF-TYPE SIGMA FACTO"/>
    <property type="match status" value="1"/>
</dbReference>
<proteinExistence type="inferred from homology"/>
<accession>A0A6B8KK56</accession>
<dbReference type="GO" id="GO:0006352">
    <property type="term" value="P:DNA-templated transcription initiation"/>
    <property type="evidence" value="ECO:0007669"/>
    <property type="project" value="InterPro"/>
</dbReference>
<dbReference type="PROSITE" id="PS01063">
    <property type="entry name" value="SIGMA70_ECF"/>
    <property type="match status" value="1"/>
</dbReference>
<gene>
    <name evidence="9" type="ORF">H2LOC_003755</name>
</gene>
<dbReference type="Gene3D" id="1.10.1740.10">
    <property type="match status" value="1"/>
</dbReference>
<dbReference type="Pfam" id="PF04542">
    <property type="entry name" value="Sigma70_r2"/>
    <property type="match status" value="1"/>
</dbReference>
<keyword evidence="5 6" id="KW-0804">Transcription</keyword>
<dbReference type="Pfam" id="PF08281">
    <property type="entry name" value="Sigma70_r4_2"/>
    <property type="match status" value="1"/>
</dbReference>
<dbReference type="InterPro" id="IPR036388">
    <property type="entry name" value="WH-like_DNA-bd_sf"/>
</dbReference>
<evidence type="ECO:0000259" key="8">
    <source>
        <dbReference type="Pfam" id="PF08281"/>
    </source>
</evidence>
<reference evidence="9 10" key="1">
    <citation type="submission" date="2019-11" db="EMBL/GenBank/DDBJ databases">
        <title>The genome sequence of Methylocystis heyeri.</title>
        <authorList>
            <person name="Oshkin I.Y."/>
            <person name="Miroshnikov K."/>
            <person name="Dedysh S.N."/>
        </authorList>
    </citation>
    <scope>NUCLEOTIDE SEQUENCE [LARGE SCALE GENOMIC DNA]</scope>
    <source>
        <strain evidence="9 10">H2</strain>
    </source>
</reference>
<dbReference type="KEGG" id="mhey:H2LOC_003755"/>
<dbReference type="InterPro" id="IPR007627">
    <property type="entry name" value="RNA_pol_sigma70_r2"/>
</dbReference>
<keyword evidence="4 6" id="KW-0238">DNA-binding</keyword>
<dbReference type="GO" id="GO:0003677">
    <property type="term" value="F:DNA binding"/>
    <property type="evidence" value="ECO:0007669"/>
    <property type="project" value="UniProtKB-KW"/>
</dbReference>
<dbReference type="Gene3D" id="1.10.10.10">
    <property type="entry name" value="Winged helix-like DNA-binding domain superfamily/Winged helix DNA-binding domain"/>
    <property type="match status" value="1"/>
</dbReference>